<dbReference type="Pfam" id="PF00641">
    <property type="entry name" value="Zn_ribbon_RanBP"/>
    <property type="match status" value="2"/>
</dbReference>
<evidence type="ECO:0000256" key="9">
    <source>
        <dbReference type="ARBA" id="ARBA00023242"/>
    </source>
</evidence>
<protein>
    <recommendedName>
        <fullName evidence="2">Zinc finger Ran-binding domain-containing protein 2</fullName>
    </recommendedName>
    <alternativeName>
        <fullName evidence="11">Zinc finger protein 265</fullName>
    </alternativeName>
</protein>
<dbReference type="GO" id="GO:0001530">
    <property type="term" value="F:lipopolysaccharide binding"/>
    <property type="evidence" value="ECO:0007669"/>
    <property type="project" value="TreeGrafter"/>
</dbReference>
<dbReference type="GO" id="GO:0008270">
    <property type="term" value="F:zinc ion binding"/>
    <property type="evidence" value="ECO:0007669"/>
    <property type="project" value="UniProtKB-KW"/>
</dbReference>
<dbReference type="FunFam" id="4.10.1060.10:FF:000004">
    <property type="entry name" value="Zinc finger Ran-binding domain-containing protein 2"/>
    <property type="match status" value="1"/>
</dbReference>
<evidence type="ECO:0000256" key="4">
    <source>
        <dbReference type="ARBA" id="ARBA00022723"/>
    </source>
</evidence>
<keyword evidence="3" id="KW-0597">Phosphoprotein</keyword>
<dbReference type="PROSITE" id="PS01358">
    <property type="entry name" value="ZF_RANBP2_1"/>
    <property type="match status" value="2"/>
</dbReference>
<feature type="region of interest" description="Disordered" evidence="14">
    <location>
        <begin position="157"/>
        <end position="258"/>
    </location>
</feature>
<name>A0A8J5ZNL9_GALPY</name>
<accession>A0A8J5ZNL9</accession>
<keyword evidence="6 13" id="KW-0863">Zinc-finger</keyword>
<dbReference type="Gene3D" id="4.10.1060.10">
    <property type="entry name" value="Zinc finger, RanBP2-type"/>
    <property type="match status" value="2"/>
</dbReference>
<reference evidence="16" key="1">
    <citation type="journal article" date="2021" name="Evol. Appl.">
        <title>The genome of the Pyrenean desman and the effects of bottlenecks and inbreeding on the genomic landscape of an endangered species.</title>
        <authorList>
            <person name="Escoda L."/>
            <person name="Castresana J."/>
        </authorList>
    </citation>
    <scope>NUCLEOTIDE SEQUENCE</scope>
    <source>
        <strain evidence="16">IBE-C5619</strain>
    </source>
</reference>
<sequence>MRVAVVVASKMSTKNFRVSDGDWICPDKKCGNVNFARRTSCNRCGRGSYCIFLFTEKTTEAKMMKAGGTEIGKTLAEKSRGLFSANDWQCKTCSNVNWARRSECNMCNTPKYAKLEERTGYGGGFNERENVEYIEREESDGEYDEFGRKKKKYRGKAVGPASILKEVEDKESEGEEEDEDEDLSKYKLDEDEDEDDADLSKYNLDASEEEDSNKKKSNRRSRSKSRSSHSRSSSSLSSPSSPVQEVLPVRSQDLVPVPENVRDLVGRNQDPAPGPTGALLPQEKDLTQAHHHLLRGTEREVVLDLLHLVIEKKDEQDHGHPK</sequence>
<evidence type="ECO:0000259" key="15">
    <source>
        <dbReference type="PROSITE" id="PS50199"/>
    </source>
</evidence>
<evidence type="ECO:0000313" key="17">
    <source>
        <dbReference type="Proteomes" id="UP000700334"/>
    </source>
</evidence>
<dbReference type="AlphaFoldDB" id="A0A8J5ZNL9"/>
<evidence type="ECO:0000256" key="2">
    <source>
        <dbReference type="ARBA" id="ARBA00017543"/>
    </source>
</evidence>
<dbReference type="GO" id="GO:0003723">
    <property type="term" value="F:RNA binding"/>
    <property type="evidence" value="ECO:0007669"/>
    <property type="project" value="UniProtKB-KW"/>
</dbReference>
<evidence type="ECO:0000256" key="10">
    <source>
        <dbReference type="ARBA" id="ARBA00025731"/>
    </source>
</evidence>
<evidence type="ECO:0000256" key="8">
    <source>
        <dbReference type="ARBA" id="ARBA00022884"/>
    </source>
</evidence>
<feature type="domain" description="RanBP2-type" evidence="15">
    <location>
        <begin position="84"/>
        <end position="113"/>
    </location>
</feature>
<keyword evidence="9" id="KW-0539">Nucleus</keyword>
<evidence type="ECO:0000256" key="12">
    <source>
        <dbReference type="ARBA" id="ARBA00093412"/>
    </source>
</evidence>
<feature type="compositionally biased region" description="Basic residues" evidence="14">
    <location>
        <begin position="215"/>
        <end position="229"/>
    </location>
</feature>
<feature type="non-terminal residue" evidence="16">
    <location>
        <position position="322"/>
    </location>
</feature>
<comment type="caution">
    <text evidence="16">The sequence shown here is derived from an EMBL/GenBank/DDBJ whole genome shotgun (WGS) entry which is preliminary data.</text>
</comment>
<evidence type="ECO:0000256" key="6">
    <source>
        <dbReference type="ARBA" id="ARBA00022771"/>
    </source>
</evidence>
<dbReference type="EMBL" id="JAGFMF010012074">
    <property type="protein sequence ID" value="KAG8507896.1"/>
    <property type="molecule type" value="Genomic_DNA"/>
</dbReference>
<dbReference type="PANTHER" id="PTHR12999:SF21">
    <property type="entry name" value="ZINC FINGER RAN-BINDING DOMAIN-CONTAINING PROTEIN 2"/>
    <property type="match status" value="1"/>
</dbReference>
<proteinExistence type="inferred from homology"/>
<gene>
    <name evidence="16" type="ORF">J0S82_007495</name>
</gene>
<organism evidence="16 17">
    <name type="scientific">Galemys pyrenaicus</name>
    <name type="common">Iberian desman</name>
    <name type="synonym">Pyrenean desman</name>
    <dbReference type="NCBI Taxonomy" id="202257"/>
    <lineage>
        <taxon>Eukaryota</taxon>
        <taxon>Metazoa</taxon>
        <taxon>Chordata</taxon>
        <taxon>Craniata</taxon>
        <taxon>Vertebrata</taxon>
        <taxon>Euteleostomi</taxon>
        <taxon>Mammalia</taxon>
        <taxon>Eutheria</taxon>
        <taxon>Laurasiatheria</taxon>
        <taxon>Eulipotyphla</taxon>
        <taxon>Talpidae</taxon>
        <taxon>Galemys</taxon>
    </lineage>
</organism>
<dbReference type="FunFam" id="4.10.1060.10:FF:000007">
    <property type="entry name" value="Zinc finger Ran-binding domain-containing protein 2"/>
    <property type="match status" value="1"/>
</dbReference>
<keyword evidence="17" id="KW-1185">Reference proteome</keyword>
<keyword evidence="7" id="KW-0862">Zinc</keyword>
<feature type="region of interest" description="Disordered" evidence="14">
    <location>
        <begin position="132"/>
        <end position="151"/>
    </location>
</feature>
<feature type="domain" description="RanBP2-type" evidence="15">
    <location>
        <begin position="19"/>
        <end position="45"/>
    </location>
</feature>
<dbReference type="SUPFAM" id="SSF90209">
    <property type="entry name" value="Ran binding protein zinc finger-like"/>
    <property type="match status" value="2"/>
</dbReference>
<evidence type="ECO:0000256" key="13">
    <source>
        <dbReference type="PROSITE-ProRule" id="PRU00322"/>
    </source>
</evidence>
<keyword evidence="8" id="KW-0694">RNA-binding</keyword>
<feature type="compositionally biased region" description="Low complexity" evidence="14">
    <location>
        <begin position="230"/>
        <end position="241"/>
    </location>
</feature>
<evidence type="ECO:0000256" key="14">
    <source>
        <dbReference type="SAM" id="MobiDB-lite"/>
    </source>
</evidence>
<keyword evidence="5" id="KW-0677">Repeat</keyword>
<dbReference type="InterPro" id="IPR001876">
    <property type="entry name" value="Znf_RanBP2"/>
</dbReference>
<keyword evidence="4" id="KW-0479">Metal-binding</keyword>
<dbReference type="OrthoDB" id="1878647at2759"/>
<dbReference type="GO" id="GO:0005634">
    <property type="term" value="C:nucleus"/>
    <property type="evidence" value="ECO:0007669"/>
    <property type="project" value="UniProtKB-SubCell"/>
</dbReference>
<evidence type="ECO:0000256" key="7">
    <source>
        <dbReference type="ARBA" id="ARBA00022833"/>
    </source>
</evidence>
<evidence type="ECO:0000256" key="3">
    <source>
        <dbReference type="ARBA" id="ARBA00022553"/>
    </source>
</evidence>
<dbReference type="PANTHER" id="PTHR12999">
    <property type="entry name" value="ZINC FINGER RAN-BINDING DOMAIN-CONTAINING PROTEIN 2 ZRANB2-RELATED"/>
    <property type="match status" value="1"/>
</dbReference>
<evidence type="ECO:0000313" key="16">
    <source>
        <dbReference type="EMBL" id="KAG8507896.1"/>
    </source>
</evidence>
<dbReference type="Proteomes" id="UP000700334">
    <property type="component" value="Unassembled WGS sequence"/>
</dbReference>
<comment type="function">
    <text evidence="12">Splice factor required for alternative splicing of TRA2B/SFRS10 transcripts. Binds to ssRNA containing the consensus sequence 5'-AGGUAA-3'. May interfere with constitutive 5'-splice site selection.</text>
</comment>
<dbReference type="InterPro" id="IPR036443">
    <property type="entry name" value="Znf_RanBP2_sf"/>
</dbReference>
<comment type="subcellular location">
    <subcellularLocation>
        <location evidence="1">Nucleus</location>
    </subcellularLocation>
</comment>
<feature type="compositionally biased region" description="Acidic residues" evidence="14">
    <location>
        <begin position="169"/>
        <end position="182"/>
    </location>
</feature>
<comment type="similarity">
    <text evidence="10">Belongs to the ZRANB2 family.</text>
</comment>
<dbReference type="PROSITE" id="PS50199">
    <property type="entry name" value="ZF_RANBP2_2"/>
    <property type="match status" value="2"/>
</dbReference>
<evidence type="ECO:0000256" key="11">
    <source>
        <dbReference type="ARBA" id="ARBA00032856"/>
    </source>
</evidence>
<evidence type="ECO:0000256" key="5">
    <source>
        <dbReference type="ARBA" id="ARBA00022737"/>
    </source>
</evidence>
<evidence type="ECO:0000256" key="1">
    <source>
        <dbReference type="ARBA" id="ARBA00004123"/>
    </source>
</evidence>
<dbReference type="SMART" id="SM00547">
    <property type="entry name" value="ZnF_RBZ"/>
    <property type="match status" value="2"/>
</dbReference>